<organism evidence="1 2">
    <name type="scientific">Epidermidibacterium keratini</name>
    <dbReference type="NCBI Taxonomy" id="1891644"/>
    <lineage>
        <taxon>Bacteria</taxon>
        <taxon>Bacillati</taxon>
        <taxon>Actinomycetota</taxon>
        <taxon>Actinomycetes</taxon>
        <taxon>Sporichthyales</taxon>
        <taxon>Sporichthyaceae</taxon>
        <taxon>Epidermidibacterium</taxon>
    </lineage>
</organism>
<proteinExistence type="predicted"/>
<evidence type="ECO:0000313" key="2">
    <source>
        <dbReference type="Proteomes" id="UP000463857"/>
    </source>
</evidence>
<evidence type="ECO:0008006" key="3">
    <source>
        <dbReference type="Google" id="ProtNLM"/>
    </source>
</evidence>
<sequence>MPDLAAMSLAQASARESVTRRLVALLSMMFAELDKQDRDASGRYALRAAEMTRQAQSASAGGAWAFLDAVLRLVFGIEPPAGSPTIGANLRGVPQAEVALRPVIEYRWLLSDKRRIDLARDWNATHPDDLREPDYYDLSPVEAERLVLERIEKVAEDDVRLAERFASRERLESVPQVTGYRRIIHPERSESGTCGLCVVASDRVYRKGTLLPVHTGCQCTVAPITADLDPGRELNKQDLRRLYAAAGGTGKTGLSNVRVKAHGELGPQLAA</sequence>
<dbReference type="KEGG" id="eke:EK0264_03705"/>
<dbReference type="OrthoDB" id="3268595at2"/>
<dbReference type="RefSeq" id="WP_159543066.1">
    <property type="nucleotide sequence ID" value="NZ_CP047156.1"/>
</dbReference>
<dbReference type="EMBL" id="CP047156">
    <property type="protein sequence ID" value="QHB99475.1"/>
    <property type="molecule type" value="Genomic_DNA"/>
</dbReference>
<dbReference type="AlphaFoldDB" id="A0A7L4YJR9"/>
<reference evidence="1 2" key="1">
    <citation type="journal article" date="2018" name="Int. J. Syst. Evol. Microbiol.">
        <title>Epidermidibacterium keratini gen. nov., sp. nov., a member of the family Sporichthyaceae, isolated from keratin epidermis.</title>
        <authorList>
            <person name="Lee D.G."/>
            <person name="Trujillo M.E."/>
            <person name="Kang S."/>
            <person name="Nam J.J."/>
            <person name="Kim Y.J."/>
        </authorList>
    </citation>
    <scope>NUCLEOTIDE SEQUENCE [LARGE SCALE GENOMIC DNA]</scope>
    <source>
        <strain evidence="1 2">EPI-7</strain>
    </source>
</reference>
<keyword evidence="2" id="KW-1185">Reference proteome</keyword>
<evidence type="ECO:0000313" key="1">
    <source>
        <dbReference type="EMBL" id="QHB99475.1"/>
    </source>
</evidence>
<name>A0A7L4YJR9_9ACTN</name>
<gene>
    <name evidence="1" type="ORF">EK0264_03705</name>
</gene>
<dbReference type="InParanoid" id="A0A7L4YJR9"/>
<dbReference type="Proteomes" id="UP000463857">
    <property type="component" value="Chromosome"/>
</dbReference>
<accession>A0A7L4YJR9</accession>
<protein>
    <recommendedName>
        <fullName evidence="3">Phage head morphogenesis protein</fullName>
    </recommendedName>
</protein>